<dbReference type="RefSeq" id="WP_109587068.1">
    <property type="nucleotide sequence ID" value="NZ_QGHD01000001.1"/>
</dbReference>
<keyword evidence="3" id="KW-1185">Reference proteome</keyword>
<dbReference type="Proteomes" id="UP000245523">
    <property type="component" value="Unassembled WGS sequence"/>
</dbReference>
<keyword evidence="1" id="KW-0732">Signal</keyword>
<accession>A0ABX5LRW0</accession>
<dbReference type="EMBL" id="QGHD01000001">
    <property type="protein sequence ID" value="PWL04100.1"/>
    <property type="molecule type" value="Genomic_DNA"/>
</dbReference>
<evidence type="ECO:0000256" key="1">
    <source>
        <dbReference type="SAM" id="SignalP"/>
    </source>
</evidence>
<comment type="caution">
    <text evidence="2">The sequence shown here is derived from an EMBL/GenBank/DDBJ whole genome shotgun (WGS) entry which is preliminary data.</text>
</comment>
<evidence type="ECO:0000313" key="2">
    <source>
        <dbReference type="EMBL" id="PWL04100.1"/>
    </source>
</evidence>
<feature type="chain" id="PRO_5046837281" evidence="1">
    <location>
        <begin position="24"/>
        <end position="219"/>
    </location>
</feature>
<evidence type="ECO:0000313" key="3">
    <source>
        <dbReference type="Proteomes" id="UP000245523"/>
    </source>
</evidence>
<sequence>MKFLTRKNLISAAAIFAAFCFTACDDSSSSEPNFPDAPSSSSAAEKIFANEVRYQASTKNMENLEKLGEVQIRYVDENGKIVQEKFDGEWKKTVALNSDADSILYAAQVRVLLKDSAEIAAIDEDLNIHVDLYAVLPYTKNGKEILDTLQNTLLTNELRFHSSPKYTFSTVEKQREIFEGFNVNSLAYSEKYSCDDGICKAERISELFWIVNEEALDED</sequence>
<name>A0ABX5LRW0_9BACT</name>
<gene>
    <name evidence="2" type="ORF">B0H50_101111</name>
</gene>
<protein>
    <submittedName>
        <fullName evidence="2">Uncharacterized protein</fullName>
    </submittedName>
</protein>
<organism evidence="2 3">
    <name type="scientific">Hallerella porci</name>
    <dbReference type="NCBI Taxonomy" id="1945871"/>
    <lineage>
        <taxon>Bacteria</taxon>
        <taxon>Pseudomonadati</taxon>
        <taxon>Fibrobacterota</taxon>
        <taxon>Fibrobacteria</taxon>
        <taxon>Fibrobacterales</taxon>
        <taxon>Fibrobacteraceae</taxon>
        <taxon>Hallerella</taxon>
    </lineage>
</organism>
<proteinExistence type="predicted"/>
<feature type="signal peptide" evidence="1">
    <location>
        <begin position="1"/>
        <end position="23"/>
    </location>
</feature>
<reference evidence="2 3" key="1">
    <citation type="submission" date="2018-05" db="EMBL/GenBank/DDBJ databases">
        <title>Animal gut microbial communities from fecal samples from Wisconsin, USA.</title>
        <authorList>
            <person name="Neumann A."/>
        </authorList>
    </citation>
    <scope>NUCLEOTIDE SEQUENCE [LARGE SCALE GENOMIC DNA]</scope>
    <source>
        <strain evidence="2 3">UWS4</strain>
    </source>
</reference>